<proteinExistence type="predicted"/>
<comment type="caution">
    <text evidence="3">The sequence shown here is derived from an EMBL/GenBank/DDBJ whole genome shotgun (WGS) entry which is preliminary data.</text>
</comment>
<dbReference type="Pfam" id="PF00931">
    <property type="entry name" value="NB-ARC"/>
    <property type="match status" value="1"/>
</dbReference>
<dbReference type="RefSeq" id="WP_368008179.1">
    <property type="nucleotide sequence ID" value="NZ_JAMXFF010000035.1"/>
</dbReference>
<organism evidence="3 4">
    <name type="scientific">Laspinema palackyanum D2a</name>
    <dbReference type="NCBI Taxonomy" id="2953684"/>
    <lineage>
        <taxon>Bacteria</taxon>
        <taxon>Bacillati</taxon>
        <taxon>Cyanobacteriota</taxon>
        <taxon>Cyanophyceae</taxon>
        <taxon>Oscillatoriophycideae</taxon>
        <taxon>Oscillatoriales</taxon>
        <taxon>Laspinemataceae</taxon>
        <taxon>Laspinema</taxon>
        <taxon>Laspinema palackyanum</taxon>
    </lineage>
</organism>
<feature type="domain" description="AAA+ ATPase" evidence="2">
    <location>
        <begin position="162"/>
        <end position="316"/>
    </location>
</feature>
<gene>
    <name evidence="3" type="ORF">NG799_20400</name>
</gene>
<protein>
    <submittedName>
        <fullName evidence="3">AAA family ATPase</fullName>
    </submittedName>
</protein>
<evidence type="ECO:0000313" key="4">
    <source>
        <dbReference type="Proteomes" id="UP001525890"/>
    </source>
</evidence>
<dbReference type="Pfam" id="PF26355">
    <property type="entry name" value="HTH_VMAP-M9"/>
    <property type="match status" value="1"/>
</dbReference>
<accession>A0ABT2MXR2</accession>
<sequence>MDVQQVLKFADELVFTKTGKHLDNLQESILRGAWQGQRYSQIAEDTNCSEGHVKDAGSELWKILSEVLGEDIRKSNFRATFKRLNFSNFSSSFWKDFIHIGDFNICGDTPHSSNVSQTKPPSEETPTQSQRRRDLREVPDLVPFYGREEELATLERWMVSDRPRLVVLHGFSGIGKTALAVQLLQQIQEDFDSVVWRSLRYSPSVEMLETNLLEFLCHPQQIDLPADVSDRRAILFDQLRQNRCLIVLDDVQSILSNQQLAGNYQPGYEGYSLFFKQIAELSHQSCVLLITWEPPHELSALNGDRTPIRSFHLQGLGPAAAQIFRDKGLADEDCFWKAIAYFGGNPLWLKIFAAMIDELFNGRISEAFQYEPLFLGEDLSSVLQQQCDRLSDIEKIALSALANQPGSVSVSDLLATGTLSPENLLNALQSLKRRSFIQQEQSLFSLPPVLRQYGKTL</sequence>
<dbReference type="PRINTS" id="PR00364">
    <property type="entry name" value="DISEASERSIST"/>
</dbReference>
<keyword evidence="4" id="KW-1185">Reference proteome</keyword>
<dbReference type="InterPro" id="IPR058651">
    <property type="entry name" value="HTH_VMAP-M9"/>
</dbReference>
<feature type="compositionally biased region" description="Polar residues" evidence="1">
    <location>
        <begin position="111"/>
        <end position="129"/>
    </location>
</feature>
<dbReference type="InterPro" id="IPR003593">
    <property type="entry name" value="AAA+_ATPase"/>
</dbReference>
<evidence type="ECO:0000313" key="3">
    <source>
        <dbReference type="EMBL" id="MCT7968671.1"/>
    </source>
</evidence>
<dbReference type="SUPFAM" id="SSF52540">
    <property type="entry name" value="P-loop containing nucleoside triphosphate hydrolases"/>
    <property type="match status" value="1"/>
</dbReference>
<evidence type="ECO:0000256" key="1">
    <source>
        <dbReference type="SAM" id="MobiDB-lite"/>
    </source>
</evidence>
<dbReference type="SMART" id="SM00382">
    <property type="entry name" value="AAA"/>
    <property type="match status" value="1"/>
</dbReference>
<evidence type="ECO:0000259" key="2">
    <source>
        <dbReference type="SMART" id="SM00382"/>
    </source>
</evidence>
<dbReference type="InterPro" id="IPR002182">
    <property type="entry name" value="NB-ARC"/>
</dbReference>
<dbReference type="EMBL" id="JAMXFF010000035">
    <property type="protein sequence ID" value="MCT7968671.1"/>
    <property type="molecule type" value="Genomic_DNA"/>
</dbReference>
<name>A0ABT2MXR2_9CYAN</name>
<feature type="region of interest" description="Disordered" evidence="1">
    <location>
        <begin position="111"/>
        <end position="133"/>
    </location>
</feature>
<dbReference type="InterPro" id="IPR027417">
    <property type="entry name" value="P-loop_NTPase"/>
</dbReference>
<dbReference type="Proteomes" id="UP001525890">
    <property type="component" value="Unassembled WGS sequence"/>
</dbReference>
<reference evidence="3 4" key="1">
    <citation type="journal article" date="2022" name="Front. Microbiol.">
        <title>High genomic differentiation and limited gene flow indicate recent cryptic speciation within the genus Laspinema (cyanobacteria).</title>
        <authorList>
            <person name="Stanojkovic A."/>
            <person name="Skoupy S."/>
            <person name="Skaloud P."/>
            <person name="Dvorak P."/>
        </authorList>
    </citation>
    <scope>NUCLEOTIDE SEQUENCE [LARGE SCALE GENOMIC DNA]</scope>
    <source>
        <strain evidence="3 4">D2a</strain>
    </source>
</reference>
<dbReference type="Gene3D" id="3.40.50.300">
    <property type="entry name" value="P-loop containing nucleotide triphosphate hydrolases"/>
    <property type="match status" value="1"/>
</dbReference>